<protein>
    <submittedName>
        <fullName evidence="4">Brca2 and cdkn1a-interacting protein</fullName>
    </submittedName>
</protein>
<feature type="compositionally biased region" description="Acidic residues" evidence="3">
    <location>
        <begin position="14"/>
        <end position="29"/>
    </location>
</feature>
<sequence length="291" mass="34230">MSKRSRIDEKQQEFEDTDTDSTDNEEEMLEQLPSTLPLLATEKSEKTINVDFEFFDPKQGDQEQIAKLLANYLPQTKFDLEGITNFIVSQTRVGTVVKIEQEDVIGFVSVININTNRSLKCVEQILEYLEKNLDQNFKEKLDELLQNEKANVGLILDERLVNCPHILAPHIMRAIFDEINWATEDEPTKELQNSFKFDYILNLTRCFVTVESQNEKENETKNKNLEVQWPKIEDEFLMEQSEMSSFWLPEKEMESKEFHITPYIEKKICMLIPMKRIDKMRTNLNSLFNLN</sequence>
<gene>
    <name evidence="4" type="ORF">M0813_17222</name>
</gene>
<evidence type="ECO:0000256" key="3">
    <source>
        <dbReference type="SAM" id="MobiDB-lite"/>
    </source>
</evidence>
<name>A0ABQ8YW93_9EUKA</name>
<dbReference type="Pfam" id="PF13862">
    <property type="entry name" value="BCCIP"/>
    <property type="match status" value="1"/>
</dbReference>
<feature type="region of interest" description="Disordered" evidence="3">
    <location>
        <begin position="1"/>
        <end position="34"/>
    </location>
</feature>
<dbReference type="InterPro" id="IPR025602">
    <property type="entry name" value="BCP1_family"/>
</dbReference>
<keyword evidence="5" id="KW-1185">Reference proteome</keyword>
<evidence type="ECO:0000313" key="4">
    <source>
        <dbReference type="EMBL" id="KAJ6248844.1"/>
    </source>
</evidence>
<reference evidence="4" key="1">
    <citation type="submission" date="2022-08" db="EMBL/GenBank/DDBJ databases">
        <title>Novel sulfate-reducing endosymbionts in the free-living metamonad Anaeramoeba.</title>
        <authorList>
            <person name="Jerlstrom-Hultqvist J."/>
            <person name="Cepicka I."/>
            <person name="Gallot-Lavallee L."/>
            <person name="Salas-Leiva D."/>
            <person name="Curtis B.A."/>
            <person name="Zahonova K."/>
            <person name="Pipaliya S."/>
            <person name="Dacks J."/>
            <person name="Roger A.J."/>
        </authorList>
    </citation>
    <scope>NUCLEOTIDE SEQUENCE</scope>
    <source>
        <strain evidence="4">Schooner1</strain>
    </source>
</reference>
<dbReference type="EMBL" id="JAOAOG010000104">
    <property type="protein sequence ID" value="KAJ6248844.1"/>
    <property type="molecule type" value="Genomic_DNA"/>
</dbReference>
<dbReference type="PIRSF" id="PIRSF028983">
    <property type="entry name" value="BCP1"/>
    <property type="match status" value="1"/>
</dbReference>
<comment type="caution">
    <text evidence="4">The sequence shown here is derived from an EMBL/GenBank/DDBJ whole genome shotgun (WGS) entry which is preliminary data.</text>
</comment>
<feature type="compositionally biased region" description="Basic and acidic residues" evidence="3">
    <location>
        <begin position="1"/>
        <end position="13"/>
    </location>
</feature>
<proteinExistence type="inferred from homology"/>
<dbReference type="PANTHER" id="PTHR13261:SF0">
    <property type="entry name" value="BRCA2 AND CDKN1A-INTERACTING PROTEIN"/>
    <property type="match status" value="1"/>
</dbReference>
<organism evidence="4 5">
    <name type="scientific">Anaeramoeba flamelloides</name>
    <dbReference type="NCBI Taxonomy" id="1746091"/>
    <lineage>
        <taxon>Eukaryota</taxon>
        <taxon>Metamonada</taxon>
        <taxon>Anaeramoebidae</taxon>
        <taxon>Anaeramoeba</taxon>
    </lineage>
</organism>
<evidence type="ECO:0000256" key="1">
    <source>
        <dbReference type="ARBA" id="ARBA00006781"/>
    </source>
</evidence>
<comment type="similarity">
    <text evidence="1 2">Belongs to the BCP1 family.</text>
</comment>
<evidence type="ECO:0000256" key="2">
    <source>
        <dbReference type="PIRNR" id="PIRNR028983"/>
    </source>
</evidence>
<evidence type="ECO:0000313" key="5">
    <source>
        <dbReference type="Proteomes" id="UP001150062"/>
    </source>
</evidence>
<dbReference type="Proteomes" id="UP001150062">
    <property type="component" value="Unassembled WGS sequence"/>
</dbReference>
<accession>A0ABQ8YW93</accession>
<dbReference type="PANTHER" id="PTHR13261">
    <property type="entry name" value="BRCA2 AND CDKN1A INTERACTING PROTEIN"/>
    <property type="match status" value="1"/>
</dbReference>